<keyword evidence="3" id="KW-1185">Reference proteome</keyword>
<accession>A0A2H3JTK8</accession>
<dbReference type="AlphaFoldDB" id="A0A2H3JTK8"/>
<reference evidence="2 3" key="1">
    <citation type="journal article" date="2012" name="Science">
        <title>The Paleozoic origin of enzymatic lignin decomposition reconstructed from 31 fungal genomes.</title>
        <authorList>
            <person name="Floudas D."/>
            <person name="Binder M."/>
            <person name="Riley R."/>
            <person name="Barry K."/>
            <person name="Blanchette R.A."/>
            <person name="Henrissat B."/>
            <person name="Martinez A.T."/>
            <person name="Otillar R."/>
            <person name="Spatafora J.W."/>
            <person name="Yadav J.S."/>
            <person name="Aerts A."/>
            <person name="Benoit I."/>
            <person name="Boyd A."/>
            <person name="Carlson A."/>
            <person name="Copeland A."/>
            <person name="Coutinho P.M."/>
            <person name="de Vries R.P."/>
            <person name="Ferreira P."/>
            <person name="Findley K."/>
            <person name="Foster B."/>
            <person name="Gaskell J."/>
            <person name="Glotzer D."/>
            <person name="Gorecki P."/>
            <person name="Heitman J."/>
            <person name="Hesse C."/>
            <person name="Hori C."/>
            <person name="Igarashi K."/>
            <person name="Jurgens J.A."/>
            <person name="Kallen N."/>
            <person name="Kersten P."/>
            <person name="Kohler A."/>
            <person name="Kuees U."/>
            <person name="Kumar T.K.A."/>
            <person name="Kuo A."/>
            <person name="LaButti K."/>
            <person name="Larrondo L.F."/>
            <person name="Lindquist E."/>
            <person name="Ling A."/>
            <person name="Lombard V."/>
            <person name="Lucas S."/>
            <person name="Lundell T."/>
            <person name="Martin R."/>
            <person name="McLaughlin D.J."/>
            <person name="Morgenstern I."/>
            <person name="Morin E."/>
            <person name="Murat C."/>
            <person name="Nagy L.G."/>
            <person name="Nolan M."/>
            <person name="Ohm R.A."/>
            <person name="Patyshakuliyeva A."/>
            <person name="Rokas A."/>
            <person name="Ruiz-Duenas F.J."/>
            <person name="Sabat G."/>
            <person name="Salamov A."/>
            <person name="Samejima M."/>
            <person name="Schmutz J."/>
            <person name="Slot J.C."/>
            <person name="St John F."/>
            <person name="Stenlid J."/>
            <person name="Sun H."/>
            <person name="Sun S."/>
            <person name="Syed K."/>
            <person name="Tsang A."/>
            <person name="Wiebenga A."/>
            <person name="Young D."/>
            <person name="Pisabarro A."/>
            <person name="Eastwood D.C."/>
            <person name="Martin F."/>
            <person name="Cullen D."/>
            <person name="Grigoriev I.V."/>
            <person name="Hibbett D.S."/>
        </authorList>
    </citation>
    <scope>NUCLEOTIDE SEQUENCE [LARGE SCALE GENOMIC DNA]</scope>
    <source>
        <strain evidence="2 3">MD-104</strain>
    </source>
</reference>
<name>A0A2H3JTK8_WOLCO</name>
<proteinExistence type="predicted"/>
<sequence>MSSSGFSFPAVTPPRYEAYIDKSRAHTTRDGKRKARRSTPAPMYLSVCEAEQGRGRGRGRGRRTHRILLRTAPRRTAPLSRARNGTSGGRRRRRGRGLQRSVKREARSVKCEIARRGSRVLGSGWKTCPTAGAEGHGAAPRSAIQSRERGCGGCGCGCTLGRAGDVQMVAAGAIWLVGIAEEAGAGAPRSWLARRRPGAVQTERAWDAAVSITPVQRRASRASLQTGRVFVIGG</sequence>
<evidence type="ECO:0000256" key="1">
    <source>
        <dbReference type="SAM" id="MobiDB-lite"/>
    </source>
</evidence>
<feature type="region of interest" description="Disordered" evidence="1">
    <location>
        <begin position="73"/>
        <end position="105"/>
    </location>
</feature>
<dbReference type="EMBL" id="KB468135">
    <property type="protein sequence ID" value="PCH43303.1"/>
    <property type="molecule type" value="Genomic_DNA"/>
</dbReference>
<gene>
    <name evidence="2" type="ORF">WOLCODRAFT_153354</name>
</gene>
<evidence type="ECO:0000313" key="3">
    <source>
        <dbReference type="Proteomes" id="UP000218811"/>
    </source>
</evidence>
<organism evidence="2 3">
    <name type="scientific">Wolfiporia cocos (strain MD-104)</name>
    <name type="common">Brown rot fungus</name>
    <dbReference type="NCBI Taxonomy" id="742152"/>
    <lineage>
        <taxon>Eukaryota</taxon>
        <taxon>Fungi</taxon>
        <taxon>Dikarya</taxon>
        <taxon>Basidiomycota</taxon>
        <taxon>Agaricomycotina</taxon>
        <taxon>Agaricomycetes</taxon>
        <taxon>Polyporales</taxon>
        <taxon>Phaeolaceae</taxon>
        <taxon>Wolfiporia</taxon>
    </lineage>
</organism>
<evidence type="ECO:0000313" key="2">
    <source>
        <dbReference type="EMBL" id="PCH43303.1"/>
    </source>
</evidence>
<protein>
    <submittedName>
        <fullName evidence="2">Uncharacterized protein</fullName>
    </submittedName>
</protein>
<feature type="compositionally biased region" description="Basic and acidic residues" evidence="1">
    <location>
        <begin position="19"/>
        <end position="30"/>
    </location>
</feature>
<dbReference type="Proteomes" id="UP000218811">
    <property type="component" value="Unassembled WGS sequence"/>
</dbReference>
<feature type="region of interest" description="Disordered" evidence="1">
    <location>
        <begin position="19"/>
        <end position="43"/>
    </location>
</feature>